<name>A0A7M7Q3B1_NASVI</name>
<proteinExistence type="predicted"/>
<accession>A0A7M7Q3B1</accession>
<feature type="region of interest" description="Disordered" evidence="1">
    <location>
        <begin position="1274"/>
        <end position="1296"/>
    </location>
</feature>
<keyword evidence="3" id="KW-1185">Reference proteome</keyword>
<reference evidence="2" key="1">
    <citation type="submission" date="2021-01" db="UniProtKB">
        <authorList>
            <consortium name="EnsemblMetazoa"/>
        </authorList>
    </citation>
    <scope>IDENTIFICATION</scope>
</reference>
<dbReference type="SUPFAM" id="SSF53098">
    <property type="entry name" value="Ribonuclease H-like"/>
    <property type="match status" value="1"/>
</dbReference>
<dbReference type="EnsemblMetazoa" id="XM_031925340">
    <property type="protein sequence ID" value="XP_031781200"/>
    <property type="gene ID" value="LOC116416529"/>
</dbReference>
<dbReference type="InterPro" id="IPR004211">
    <property type="entry name" value="Endonuclease_7"/>
</dbReference>
<evidence type="ECO:0000313" key="3">
    <source>
        <dbReference type="Proteomes" id="UP000002358"/>
    </source>
</evidence>
<dbReference type="InterPro" id="IPR043502">
    <property type="entry name" value="DNA/RNA_pol_sf"/>
</dbReference>
<dbReference type="GO" id="GO:0071897">
    <property type="term" value="P:DNA biosynthetic process"/>
    <property type="evidence" value="ECO:0007669"/>
    <property type="project" value="UniProtKB-ARBA"/>
</dbReference>
<evidence type="ECO:0000313" key="2">
    <source>
        <dbReference type="EnsemblMetazoa" id="XP_031781200"/>
    </source>
</evidence>
<dbReference type="InterPro" id="IPR036397">
    <property type="entry name" value="RNaseH_sf"/>
</dbReference>
<evidence type="ECO:0000256" key="1">
    <source>
        <dbReference type="SAM" id="MobiDB-lite"/>
    </source>
</evidence>
<dbReference type="KEGG" id="nvi:116416529"/>
<dbReference type="SMR" id="A0A7M7Q3B1"/>
<sequence length="1387" mass="162160">MASIQLFERLVEVVRDTSRNIHGMSNNDIHYWLDMCNSTIKELNEKINKSNLSRGEKQKYQTCMTHLSCVQVQLEQHLQQGGSLQSEETEARVEWRDVESAFQNRIRTGVVVNIKHVDILSFFNDAQKLFKVKVEDCLKEYNAVKINSDFIAEFSMQKNGEETTDIKYFTSESVTAFMSTNLEEWFKDHIKEPILTQLEEFQEKDSGWTLTSIISLCINMKKYSPIKGSSFIPLPKFIEKKKACVNIHNNDNQCFKYAILSALHPSETNPNRVNQYRMYENELNFGDIEFPVKLKDVPKFEKLNDISVNVYMLKKYNEKFEVSPCHITKEKKEKHVNLLLIQDFYIDENEENNHDVGGSLPKYHYVWIKYLSRILSSQLSKSHVKSYHCERCLQIFYCKERLEMHENYCKNINKCRINLPDFKNNILKFEDYNKSEKVPFVIYADFECLLKPTENENAFQLHEAYSIGYYIKCSFDDSLSVYKSYRQKNEDEETPAKWFVRELKGISEKIDLLYKNPKPMRLTDLEELSFRGSTVCHICRKPIKNDELAVRDHCHLTGRFRGAAHNSCNLNYKDSRFVPVIFHNLNYDTHFILKEIATSTIMTGRVSLIPHNKEKYISFTKFIDDCDISFRFIDSWRFLPSSLEKLASYLETVPIAVNEFKTDGFTDEQINLLRRKGVFPYDFVDGLDKLMTTKLPEKNEFYNKLTDSHIIDEDYHHAVTVWNMFSTRTLGEYSDLYLKTDVLLLADVFESFRETSLKAYSLCPTHFYTTPGLTFSAALKMTKVELELLTDIDMLMFIEAGIRGGISQCCNRYAKANNPYMGSSYDKKQKTKTLLYFDINNLYGWAMVQYLPVGKFKWIEYETNSNFFNAPPDSDTGYFAEVDLEYPEEIHDDHQDLPFCAEHRTPPGSKQKKLLTTLNDKKRYVIHYLALKQVLDNGLRLKKVHRILSFEQKPWLKPYVEFNTEKRKQAKNEFEKLFYKLLINAVYGKCIERERSRVDVRLVNKFTGRYGAEARIAQPNFHSCAIFDENLVAIQLKRTSITIKKPIYVGLSILDMSKTLLYDFHYSYMKRRLGKKCKLLYTDTDSLIYEVDDVDMYKIMKEDLHKFDTSDYKENNQFGIPRVNKKVPGLMKDECNGKIMTEFIGLRSKMYSILIDGSETVKKAKGIKSSVVKKTITFEDYRKCLEEQIIVKREQCNIRSKLHIVHTEKQNKIALSPHDDKRYLLPHSTDTLPWGHYRIIEEQMALAVSQMEEDEKMADTRGERVGEMELEKGYEATNTKEESERAMERGSELSNENSAARVGMTLYGDTGEQIFIEYDVCEELMHEWNPSMEGASSNRRDILQEAMEGADIVVGNGLYEPTHHGEKHIRAVELENYLPLEKKPRLT</sequence>
<dbReference type="GeneID" id="116416529"/>
<dbReference type="PANTHER" id="PTHR31511:SF12">
    <property type="entry name" value="RHO TERMINATION FACTOR N-TERMINAL DOMAIN-CONTAINING PROTEIN"/>
    <property type="match status" value="1"/>
</dbReference>
<dbReference type="Pfam" id="PF02945">
    <property type="entry name" value="Endonuclease_7"/>
    <property type="match status" value="1"/>
</dbReference>
<dbReference type="SUPFAM" id="SSF54060">
    <property type="entry name" value="His-Me finger endonucleases"/>
    <property type="match status" value="1"/>
</dbReference>
<dbReference type="Gene3D" id="3.90.1600.10">
    <property type="entry name" value="Palm domain of DNA polymerase"/>
    <property type="match status" value="1"/>
</dbReference>
<evidence type="ECO:0008006" key="4">
    <source>
        <dbReference type="Google" id="ProtNLM"/>
    </source>
</evidence>
<dbReference type="InterPro" id="IPR012337">
    <property type="entry name" value="RNaseH-like_sf"/>
</dbReference>
<dbReference type="OrthoDB" id="7653437at2759"/>
<dbReference type="InterPro" id="IPR044925">
    <property type="entry name" value="His-Me_finger_sf"/>
</dbReference>
<dbReference type="GO" id="GO:0003676">
    <property type="term" value="F:nucleic acid binding"/>
    <property type="evidence" value="ECO:0007669"/>
    <property type="project" value="InterPro"/>
</dbReference>
<organism evidence="2 3">
    <name type="scientific">Nasonia vitripennis</name>
    <name type="common">Parasitic wasp</name>
    <dbReference type="NCBI Taxonomy" id="7425"/>
    <lineage>
        <taxon>Eukaryota</taxon>
        <taxon>Metazoa</taxon>
        <taxon>Ecdysozoa</taxon>
        <taxon>Arthropoda</taxon>
        <taxon>Hexapoda</taxon>
        <taxon>Insecta</taxon>
        <taxon>Pterygota</taxon>
        <taxon>Neoptera</taxon>
        <taxon>Endopterygota</taxon>
        <taxon>Hymenoptera</taxon>
        <taxon>Apocrita</taxon>
        <taxon>Proctotrupomorpha</taxon>
        <taxon>Chalcidoidea</taxon>
        <taxon>Pteromalidae</taxon>
        <taxon>Pteromalinae</taxon>
        <taxon>Nasonia</taxon>
    </lineage>
</organism>
<dbReference type="Gene3D" id="3.30.420.10">
    <property type="entry name" value="Ribonuclease H-like superfamily/Ribonuclease H"/>
    <property type="match status" value="1"/>
</dbReference>
<protein>
    <recommendedName>
        <fullName evidence="4">DNA-directed DNA polymerase</fullName>
    </recommendedName>
</protein>
<dbReference type="PANTHER" id="PTHR31511">
    <property type="entry name" value="PROTEIN CBG23764"/>
    <property type="match status" value="1"/>
</dbReference>
<dbReference type="InterPro" id="IPR023211">
    <property type="entry name" value="DNA_pol_palm_dom_sf"/>
</dbReference>
<dbReference type="SUPFAM" id="SSF56672">
    <property type="entry name" value="DNA/RNA polymerases"/>
    <property type="match status" value="1"/>
</dbReference>
<dbReference type="RefSeq" id="XP_031781200.1">
    <property type="nucleotide sequence ID" value="XM_031925340.1"/>
</dbReference>
<dbReference type="GO" id="GO:0042575">
    <property type="term" value="C:DNA polymerase complex"/>
    <property type="evidence" value="ECO:0007669"/>
    <property type="project" value="UniProtKB-ARBA"/>
</dbReference>
<dbReference type="Proteomes" id="UP000002358">
    <property type="component" value="Unassembled WGS sequence"/>
</dbReference>
<feature type="compositionally biased region" description="Basic and acidic residues" evidence="1">
    <location>
        <begin position="1274"/>
        <end position="1291"/>
    </location>
</feature>
<dbReference type="InParanoid" id="A0A7M7Q3B1"/>